<organism evidence="2 3">
    <name type="scientific">Remersonia thermophila</name>
    <dbReference type="NCBI Taxonomy" id="72144"/>
    <lineage>
        <taxon>Eukaryota</taxon>
        <taxon>Fungi</taxon>
        <taxon>Dikarya</taxon>
        <taxon>Ascomycota</taxon>
        <taxon>Pezizomycotina</taxon>
        <taxon>Sordariomycetes</taxon>
        <taxon>Sordariomycetidae</taxon>
        <taxon>Sordariales</taxon>
        <taxon>Sordariales incertae sedis</taxon>
        <taxon>Remersonia</taxon>
    </lineage>
</organism>
<evidence type="ECO:0008006" key="4">
    <source>
        <dbReference type="Google" id="ProtNLM"/>
    </source>
</evidence>
<feature type="region of interest" description="Disordered" evidence="1">
    <location>
        <begin position="265"/>
        <end position="288"/>
    </location>
</feature>
<dbReference type="InterPro" id="IPR011990">
    <property type="entry name" value="TPR-like_helical_dom_sf"/>
</dbReference>
<feature type="region of interest" description="Disordered" evidence="1">
    <location>
        <begin position="882"/>
        <end position="941"/>
    </location>
</feature>
<evidence type="ECO:0000256" key="1">
    <source>
        <dbReference type="SAM" id="MobiDB-lite"/>
    </source>
</evidence>
<feature type="region of interest" description="Disordered" evidence="1">
    <location>
        <begin position="29"/>
        <end position="66"/>
    </location>
</feature>
<dbReference type="Gene3D" id="1.25.40.10">
    <property type="entry name" value="Tetratricopeptide repeat domain"/>
    <property type="match status" value="1"/>
</dbReference>
<dbReference type="EMBL" id="JAZGUE010000007">
    <property type="protein sequence ID" value="KAL2264878.1"/>
    <property type="molecule type" value="Genomic_DNA"/>
</dbReference>
<reference evidence="2 3" key="1">
    <citation type="journal article" date="2024" name="Commun. Biol.">
        <title>Comparative genomic analysis of thermophilic fungi reveals convergent evolutionary adaptations and gene losses.</title>
        <authorList>
            <person name="Steindorff A.S."/>
            <person name="Aguilar-Pontes M.V."/>
            <person name="Robinson A.J."/>
            <person name="Andreopoulos B."/>
            <person name="LaButti K."/>
            <person name="Kuo A."/>
            <person name="Mondo S."/>
            <person name="Riley R."/>
            <person name="Otillar R."/>
            <person name="Haridas S."/>
            <person name="Lipzen A."/>
            <person name="Grimwood J."/>
            <person name="Schmutz J."/>
            <person name="Clum A."/>
            <person name="Reid I.D."/>
            <person name="Moisan M.C."/>
            <person name="Butler G."/>
            <person name="Nguyen T.T.M."/>
            <person name="Dewar K."/>
            <person name="Conant G."/>
            <person name="Drula E."/>
            <person name="Henrissat B."/>
            <person name="Hansel C."/>
            <person name="Singer S."/>
            <person name="Hutchinson M.I."/>
            <person name="de Vries R.P."/>
            <person name="Natvig D.O."/>
            <person name="Powell A.J."/>
            <person name="Tsang A."/>
            <person name="Grigoriev I.V."/>
        </authorList>
    </citation>
    <scope>NUCLEOTIDE SEQUENCE [LARGE SCALE GENOMIC DNA]</scope>
    <source>
        <strain evidence="2 3">ATCC 22073</strain>
    </source>
</reference>
<dbReference type="Proteomes" id="UP001600064">
    <property type="component" value="Unassembled WGS sequence"/>
</dbReference>
<feature type="compositionally biased region" description="Basic and acidic residues" evidence="1">
    <location>
        <begin position="927"/>
        <end position="941"/>
    </location>
</feature>
<gene>
    <name evidence="2" type="ORF">VTJ83DRAFT_7388</name>
</gene>
<protein>
    <recommendedName>
        <fullName evidence="4">Pentatricopeptide repeat-containing protein</fullName>
    </recommendedName>
</protein>
<accession>A0ABR4D3C8</accession>
<proteinExistence type="predicted"/>
<name>A0ABR4D3C8_9PEZI</name>
<feature type="compositionally biased region" description="Low complexity" evidence="1">
    <location>
        <begin position="32"/>
        <end position="66"/>
    </location>
</feature>
<evidence type="ECO:0000313" key="2">
    <source>
        <dbReference type="EMBL" id="KAL2264878.1"/>
    </source>
</evidence>
<comment type="caution">
    <text evidence="2">The sequence shown here is derived from an EMBL/GenBank/DDBJ whole genome shotgun (WGS) entry which is preliminary data.</text>
</comment>
<keyword evidence="3" id="KW-1185">Reference proteome</keyword>
<dbReference type="RefSeq" id="XP_070863605.1">
    <property type="nucleotide sequence ID" value="XM_071014204.1"/>
</dbReference>
<dbReference type="GeneID" id="98128848"/>
<evidence type="ECO:0000313" key="3">
    <source>
        <dbReference type="Proteomes" id="UP001600064"/>
    </source>
</evidence>
<sequence>MTLGSALPWRTCSTLVRIQPPRRWLSVPSLRASSATPWPPSSSTNGRPATPSSASPAHATTTAGAASSLIDRLSRLPVRPHRDWGIPRAHWAPAVVLRPDTPYPHKVESRESLRRSHRILKQQYQLETKRPQKGKPGDWRTILRYLIRYSPAYVPPEEGVRITISNKALELLLSDHRSNLWNIKARTKCTMTLYRPAPGPWGAPWPWDDRVQRTEKGEEDAPPKERALKDGWGTEPYVVLSGEPTAVVAAVDEIVKVSRSAIYDRTEDSSAEASTPEEQSAPPPDTTQDSLAELVKVERLNTPSPAAGQAEAAFAEIPVRWHPVPIPSRPYKLYERVDAIPRPKEWTVSSFQQYVAAITMGRPHGSLARHLYPGRQQSHQKTVVRLLHDVFNDPAAASAVSVPALQRALEYLVAAGSTFVRDAEALRDRAKELGLRLDTDVYNRMAQTAVKTKNLLVFQSFVGDMVLRGYQPNVRTWLLFLRIIEAEDVRRYILKAMAAKNYFSDPKVVNEVAVEMADHDIYRAIQMGQDVDAFVGSLHELYGPEWTLHTRAANRYLDVLGRYSKLDDCKRLLELMFASQRAKPNTITLNTAITHCKLQRKIDLAIELLQMFEKEGYPHLVDGITLHLLFEAARKTKKPHLLGAVWKYAHLTAQTNWDMRRRGIKLLAGEHKMLRLTKRLSGLWENPDECKMSRLEFVESLLLNYEEINITPGTLRLEAATRGQAQEAKDSVALRLRSRLLTAGDSAPELVVSTTEMERDESGAPGAIEYYYASTHRLIEKAKARSRQPPKPLYAHIYDAYEHRMSRAAHIWRPKTPLGDYLREALERDRLLHKLAHSGLGSAQIFQDGVPAEMAPVKLALQKRPVQGFKRDPVPPRMRELAQRDKADGDGAAAIRGTATNPLPLPTPASTPTAAATTREMPDQEEEGGRHATADEGERRE</sequence>